<accession>A0A2T1EMJ0</accession>
<gene>
    <name evidence="1" type="ORF">C7B82_03450</name>
</gene>
<dbReference type="EMBL" id="PVWK01000016">
    <property type="protein sequence ID" value="PSB33931.1"/>
    <property type="molecule type" value="Genomic_DNA"/>
</dbReference>
<keyword evidence="2" id="KW-1185">Reference proteome</keyword>
<reference evidence="2" key="1">
    <citation type="submission" date="2018-02" db="EMBL/GenBank/DDBJ databases">
        <authorList>
            <person name="Moore K."/>
            <person name="Momper L."/>
        </authorList>
    </citation>
    <scope>NUCLEOTIDE SEQUENCE [LARGE SCALE GENOMIC DNA]</scope>
    <source>
        <strain evidence="2">ULC18</strain>
    </source>
</reference>
<protein>
    <submittedName>
        <fullName evidence="1">Uncharacterized protein</fullName>
    </submittedName>
</protein>
<dbReference type="OrthoDB" id="481114at2"/>
<reference evidence="1 2" key="2">
    <citation type="submission" date="2018-03" db="EMBL/GenBank/DDBJ databases">
        <title>The ancient ancestry and fast evolution of plastids.</title>
        <authorList>
            <person name="Moore K.R."/>
            <person name="Magnabosco C."/>
            <person name="Momper L."/>
            <person name="Gold D.A."/>
            <person name="Bosak T."/>
            <person name="Fournier G.P."/>
        </authorList>
    </citation>
    <scope>NUCLEOTIDE SEQUENCE [LARGE SCALE GENOMIC DNA]</scope>
    <source>
        <strain evidence="1 2">ULC18</strain>
    </source>
</reference>
<proteinExistence type="predicted"/>
<organism evidence="1 2">
    <name type="scientific">Stenomitos frigidus ULC18</name>
    <dbReference type="NCBI Taxonomy" id="2107698"/>
    <lineage>
        <taxon>Bacteria</taxon>
        <taxon>Bacillati</taxon>
        <taxon>Cyanobacteriota</taxon>
        <taxon>Cyanophyceae</taxon>
        <taxon>Leptolyngbyales</taxon>
        <taxon>Leptolyngbyaceae</taxon>
        <taxon>Stenomitos</taxon>
    </lineage>
</organism>
<name>A0A2T1EMJ0_9CYAN</name>
<dbReference type="Proteomes" id="UP000239576">
    <property type="component" value="Unassembled WGS sequence"/>
</dbReference>
<comment type="caution">
    <text evidence="1">The sequence shown here is derived from an EMBL/GenBank/DDBJ whole genome shotgun (WGS) entry which is preliminary data.</text>
</comment>
<sequence length="250" mass="28498">MYALQNSSSNYADLPVLLHNREAWKQLEQERERLTNGCRGAGISFLAGLTLANPILLLGSLPLLGITGTQLQKTSQIYLNMGRLLDAFERQEIIITPRLEVPDNGSLDLFVRFPNPPKAVFTIGLRSNGESTIFFNEQKEGLCLRRKRGGFKTWQVDLFRRFALQEFWLRKNRQDLFGQSSRDKNRPAVKLLVLTGKTKLGKHSEHLYAMIGDQKVLSVRNRVSLFIMEEEQLIPFIKAWLAKADNPNNG</sequence>
<dbReference type="RefSeq" id="WP_106254921.1">
    <property type="nucleotide sequence ID" value="NZ_CAWNSW010000059.1"/>
</dbReference>
<dbReference type="AlphaFoldDB" id="A0A2T1EMJ0"/>
<evidence type="ECO:0000313" key="1">
    <source>
        <dbReference type="EMBL" id="PSB33931.1"/>
    </source>
</evidence>
<evidence type="ECO:0000313" key="2">
    <source>
        <dbReference type="Proteomes" id="UP000239576"/>
    </source>
</evidence>